<dbReference type="InterPro" id="IPR002523">
    <property type="entry name" value="MgTranspt_CorA/ZnTranspt_ZntB"/>
</dbReference>
<dbReference type="InterPro" id="IPR045861">
    <property type="entry name" value="CorA_cytoplasmic_dom"/>
</dbReference>
<evidence type="ECO:0000256" key="9">
    <source>
        <dbReference type="ARBA" id="ARBA00023136"/>
    </source>
</evidence>
<comment type="function">
    <text evidence="11">Mediates influx of magnesium ions. Alternates between open and closed states. Activated by low cytoplasmic Mg(2+) levels. Inactive when cytoplasmic Mg(2+) levels are high.</text>
</comment>
<feature type="transmembrane region" description="Helical" evidence="12">
    <location>
        <begin position="334"/>
        <end position="354"/>
    </location>
</feature>
<dbReference type="GO" id="GO:0005886">
    <property type="term" value="C:plasma membrane"/>
    <property type="evidence" value="ECO:0007669"/>
    <property type="project" value="UniProtKB-SubCell"/>
</dbReference>
<dbReference type="EMBL" id="QREV01000009">
    <property type="protein sequence ID" value="RDU50079.1"/>
    <property type="molecule type" value="Genomic_DNA"/>
</dbReference>
<evidence type="ECO:0000256" key="1">
    <source>
        <dbReference type="ARBA" id="ARBA00004651"/>
    </source>
</evidence>
<dbReference type="InterPro" id="IPR004488">
    <property type="entry name" value="Mg/Co-transport_prot_CorA"/>
</dbReference>
<evidence type="ECO:0000256" key="2">
    <source>
        <dbReference type="ARBA" id="ARBA00009765"/>
    </source>
</evidence>
<keyword evidence="4 12" id="KW-1003">Cell membrane</keyword>
<dbReference type="PANTHER" id="PTHR46494:SF1">
    <property type="entry name" value="CORA FAMILY METAL ION TRANSPORTER (EUROFUNG)"/>
    <property type="match status" value="1"/>
</dbReference>
<protein>
    <recommendedName>
        <fullName evidence="12">Magnesium transport protein CorA</fullName>
    </recommendedName>
</protein>
<keyword evidence="13" id="KW-0175">Coiled coil</keyword>
<proteinExistence type="inferred from homology"/>
<evidence type="ECO:0000256" key="4">
    <source>
        <dbReference type="ARBA" id="ARBA00022475"/>
    </source>
</evidence>
<evidence type="ECO:0000256" key="8">
    <source>
        <dbReference type="ARBA" id="ARBA00023065"/>
    </source>
</evidence>
<dbReference type="GO" id="GO:0000287">
    <property type="term" value="F:magnesium ion binding"/>
    <property type="evidence" value="ECO:0007669"/>
    <property type="project" value="TreeGrafter"/>
</dbReference>
<dbReference type="RefSeq" id="WP_115498698.1">
    <property type="nucleotide sequence ID" value="NZ_JACRTI010000009.1"/>
</dbReference>
<dbReference type="EMBL" id="JACRTI010000009">
    <property type="protein sequence ID" value="MBC8601212.1"/>
    <property type="molecule type" value="Genomic_DNA"/>
</dbReference>
<comment type="subcellular location">
    <subcellularLocation>
        <location evidence="1">Cell membrane</location>
        <topology evidence="1">Multi-pass membrane protein</topology>
    </subcellularLocation>
    <subcellularLocation>
        <location evidence="12">Membrane</location>
        <topology evidence="12">Multi-pass membrane protein</topology>
    </subcellularLocation>
</comment>
<organism evidence="15 16">
    <name type="scientific">Parabacteroides acidifaciens</name>
    <dbReference type="NCBI Taxonomy" id="2290935"/>
    <lineage>
        <taxon>Bacteria</taxon>
        <taxon>Pseudomonadati</taxon>
        <taxon>Bacteroidota</taxon>
        <taxon>Bacteroidia</taxon>
        <taxon>Bacteroidales</taxon>
        <taxon>Tannerellaceae</taxon>
        <taxon>Parabacteroides</taxon>
    </lineage>
</organism>
<keyword evidence="3 12" id="KW-0813">Transport</keyword>
<evidence type="ECO:0000256" key="10">
    <source>
        <dbReference type="ARBA" id="ARBA00034269"/>
    </source>
</evidence>
<dbReference type="Pfam" id="PF01544">
    <property type="entry name" value="CorA"/>
    <property type="match status" value="1"/>
</dbReference>
<dbReference type="SUPFAM" id="SSF143865">
    <property type="entry name" value="CorA soluble domain-like"/>
    <property type="match status" value="1"/>
</dbReference>
<evidence type="ECO:0000313" key="15">
    <source>
        <dbReference type="EMBL" id="RDU50079.1"/>
    </source>
</evidence>
<keyword evidence="5 12" id="KW-0812">Transmembrane</keyword>
<dbReference type="GO" id="GO:0050897">
    <property type="term" value="F:cobalt ion binding"/>
    <property type="evidence" value="ECO:0007669"/>
    <property type="project" value="TreeGrafter"/>
</dbReference>
<keyword evidence="9 12" id="KW-0472">Membrane</keyword>
<evidence type="ECO:0000313" key="16">
    <source>
        <dbReference type="Proteomes" id="UP000256321"/>
    </source>
</evidence>
<comment type="catalytic activity">
    <reaction evidence="10">
        <text>Mg(2+)(in) = Mg(2+)(out)</text>
        <dbReference type="Rhea" id="RHEA:29827"/>
        <dbReference type="ChEBI" id="CHEBI:18420"/>
    </reaction>
</comment>
<dbReference type="CDD" id="cd12828">
    <property type="entry name" value="TmCorA-like_1"/>
    <property type="match status" value="1"/>
</dbReference>
<reference evidence="15 16" key="1">
    <citation type="submission" date="2018-07" db="EMBL/GenBank/DDBJ databases">
        <title>Parabacteroides acidifaciens nov. sp., isolated from human feces.</title>
        <authorList>
            <person name="Wang Y.J."/>
        </authorList>
    </citation>
    <scope>NUCLEOTIDE SEQUENCE [LARGE SCALE GENOMIC DNA]</scope>
    <source>
        <strain evidence="15 16">426-9</strain>
    </source>
</reference>
<dbReference type="FunFam" id="1.20.58.340:FF:000004">
    <property type="entry name" value="Magnesium transport protein CorA"/>
    <property type="match status" value="1"/>
</dbReference>
<evidence type="ECO:0000256" key="11">
    <source>
        <dbReference type="ARBA" id="ARBA00045497"/>
    </source>
</evidence>
<keyword evidence="8 12" id="KW-0406">Ion transport</keyword>
<dbReference type="PANTHER" id="PTHR46494">
    <property type="entry name" value="CORA FAMILY METAL ION TRANSPORTER (EUROFUNG)"/>
    <property type="match status" value="1"/>
</dbReference>
<dbReference type="GO" id="GO:0015087">
    <property type="term" value="F:cobalt ion transmembrane transporter activity"/>
    <property type="evidence" value="ECO:0007669"/>
    <property type="project" value="UniProtKB-UniRule"/>
</dbReference>
<evidence type="ECO:0000256" key="12">
    <source>
        <dbReference type="RuleBase" id="RU362010"/>
    </source>
</evidence>
<dbReference type="GO" id="GO:0015095">
    <property type="term" value="F:magnesium ion transmembrane transporter activity"/>
    <property type="evidence" value="ECO:0007669"/>
    <property type="project" value="UniProtKB-UniRule"/>
</dbReference>
<dbReference type="SUPFAM" id="SSF144083">
    <property type="entry name" value="Magnesium transport protein CorA, transmembrane region"/>
    <property type="match status" value="1"/>
</dbReference>
<dbReference type="AlphaFoldDB" id="A0A3D8HGG8"/>
<dbReference type="Proteomes" id="UP000629596">
    <property type="component" value="Unassembled WGS sequence"/>
</dbReference>
<dbReference type="Gene3D" id="3.30.460.20">
    <property type="entry name" value="CorA soluble domain-like"/>
    <property type="match status" value="1"/>
</dbReference>
<comment type="similarity">
    <text evidence="2 12">Belongs to the CorA metal ion transporter (MIT) (TC 1.A.35) family.</text>
</comment>
<name>A0A3D8HGG8_9BACT</name>
<keyword evidence="7 12" id="KW-1133">Transmembrane helix</keyword>
<dbReference type="Proteomes" id="UP000256321">
    <property type="component" value="Unassembled WGS sequence"/>
</dbReference>
<dbReference type="NCBIfam" id="TIGR00383">
    <property type="entry name" value="corA"/>
    <property type="match status" value="1"/>
</dbReference>
<comment type="caution">
    <text evidence="15">The sequence shown here is derived from an EMBL/GenBank/DDBJ whole genome shotgun (WGS) entry which is preliminary data.</text>
</comment>
<reference evidence="14 17" key="2">
    <citation type="submission" date="2020-08" db="EMBL/GenBank/DDBJ databases">
        <title>Genome public.</title>
        <authorList>
            <person name="Liu C."/>
            <person name="Sun Q."/>
        </authorList>
    </citation>
    <scope>NUCLEOTIDE SEQUENCE [LARGE SCALE GENOMIC DNA]</scope>
    <source>
        <strain evidence="14 17">426_9</strain>
    </source>
</reference>
<dbReference type="InterPro" id="IPR045863">
    <property type="entry name" value="CorA_TM1_TM2"/>
</dbReference>
<gene>
    <name evidence="12 15" type="primary">corA</name>
    <name evidence="15" type="ORF">DWU89_05815</name>
    <name evidence="14" type="ORF">H8784_05690</name>
</gene>
<evidence type="ECO:0000256" key="5">
    <source>
        <dbReference type="ARBA" id="ARBA00022692"/>
    </source>
</evidence>
<keyword evidence="6 12" id="KW-0460">Magnesium</keyword>
<sequence length="360" mass="41839">MRRKESVRLHRHKHISNRHLAERYYYAGEHETVTNIRLTQYNATNLHTRNLRTDETSFRKLADANSINWFQVSGLTDSEAITRMVNEFGMHNLDAKDILTPQHVVKIEEYDKHTLIILNSSYYNANMELNSEHISLLITGNVVISFTESNNPVFEDAYKALESNMLNIRKKGSGLLLAFLLNTIIANLVEAASKVEEMLEDIEETLLDIKNDQGNMGQLIQQHRKEYMIIRKNSQPLKEQFAKLLRTENGLISPDILPIYNDLSDQLLFVIQTTESCREIISSLVDLYISNNDLRMNAIMKRLTIVSTLFIPLTFLAGIWGMNFKIMPELDWRYGYGIAWSLMLLTAIVTWLYMRKKDWF</sequence>
<feature type="transmembrane region" description="Helical" evidence="12">
    <location>
        <begin position="303"/>
        <end position="322"/>
    </location>
</feature>
<keyword evidence="17" id="KW-1185">Reference proteome</keyword>
<evidence type="ECO:0000256" key="7">
    <source>
        <dbReference type="ARBA" id="ARBA00022989"/>
    </source>
</evidence>
<evidence type="ECO:0000256" key="3">
    <source>
        <dbReference type="ARBA" id="ARBA00022448"/>
    </source>
</evidence>
<feature type="coiled-coil region" evidence="13">
    <location>
        <begin position="185"/>
        <end position="212"/>
    </location>
</feature>
<evidence type="ECO:0000313" key="14">
    <source>
        <dbReference type="EMBL" id="MBC8601212.1"/>
    </source>
</evidence>
<dbReference type="Gene3D" id="1.20.58.340">
    <property type="entry name" value="Magnesium transport protein CorA, transmembrane region"/>
    <property type="match status" value="2"/>
</dbReference>
<accession>A0A3D8HGG8</accession>
<evidence type="ECO:0000313" key="17">
    <source>
        <dbReference type="Proteomes" id="UP000629596"/>
    </source>
</evidence>
<evidence type="ECO:0000256" key="13">
    <source>
        <dbReference type="SAM" id="Coils"/>
    </source>
</evidence>
<evidence type="ECO:0000256" key="6">
    <source>
        <dbReference type="ARBA" id="ARBA00022842"/>
    </source>
</evidence>